<dbReference type="Pfam" id="PF00149">
    <property type="entry name" value="Metallophos"/>
    <property type="match status" value="1"/>
</dbReference>
<dbReference type="PROSITE" id="PS00125">
    <property type="entry name" value="SER_THR_PHOSPHATASE"/>
    <property type="match status" value="1"/>
</dbReference>
<dbReference type="InterPro" id="IPR029052">
    <property type="entry name" value="Metallo-depent_PP-like"/>
</dbReference>
<reference evidence="2" key="1">
    <citation type="submission" date="2013-11" db="EMBL/GenBank/DDBJ databases">
        <title>Comparative genomics of Ignicoccus.</title>
        <authorList>
            <person name="Podar M."/>
        </authorList>
    </citation>
    <scope>NUCLEOTIDE SEQUENCE</scope>
    <source>
        <strain evidence="2">DSM 13166</strain>
    </source>
</reference>
<dbReference type="EMBL" id="CP006868">
    <property type="protein sequence ID" value="UXD21994.1"/>
    <property type="molecule type" value="Genomic_DNA"/>
</dbReference>
<dbReference type="SUPFAM" id="SSF56300">
    <property type="entry name" value="Metallo-dependent phosphatases"/>
    <property type="match status" value="1"/>
</dbReference>
<dbReference type="InterPro" id="IPR006186">
    <property type="entry name" value="Ser/Thr-sp_prot-phosphatase"/>
</dbReference>
<protein>
    <recommendedName>
        <fullName evidence="1">Serine/threonine specific protein phosphatases domain-containing protein</fullName>
    </recommendedName>
</protein>
<dbReference type="InterPro" id="IPR004843">
    <property type="entry name" value="Calcineurin-like_PHP"/>
</dbReference>
<accession>A0A977KAD0</accession>
<evidence type="ECO:0000313" key="2">
    <source>
        <dbReference type="EMBL" id="UXD21994.1"/>
    </source>
</evidence>
<dbReference type="Proteomes" id="UP001063698">
    <property type="component" value="Chromosome"/>
</dbReference>
<dbReference type="KEGG" id="ipc:IPA_00655"/>
<name>A0A977KAD0_9CREN</name>
<gene>
    <name evidence="2" type="ORF">IPA_00655</name>
</gene>
<dbReference type="CDD" id="cd00144">
    <property type="entry name" value="MPP_PPP_family"/>
    <property type="match status" value="1"/>
</dbReference>
<dbReference type="SMART" id="SM00156">
    <property type="entry name" value="PP2Ac"/>
    <property type="match status" value="1"/>
</dbReference>
<dbReference type="Gene3D" id="3.60.21.10">
    <property type="match status" value="1"/>
</dbReference>
<sequence>MKIDEIPTNSLDAFSTTLTSLTCDELAELLEQMKGLFTGSNLEELSPDKPVIFHGDLHGDVETVFRLWSRLGDRDRYQLVFLGDYIDRGPNQIEALLLVGALKAQRPEEVVVLRGNHELDPRLSVYPHDYPEQLKWRCGSELGTTLYKISLDLFSKMPLYALYRDYIGLHGGPPFSILHKCKGRPCLMEKSLGVLEDVLWSDPDELLGQAICSWNDSLEECIKENYYRGVGRIWGAGATREFLERVGMRKIVRGHTSVEGHAIIHNKSVITLFTRSGPPYYNSRASVLVVDGDEKIVSLNFM</sequence>
<proteinExistence type="predicted"/>
<dbReference type="PRINTS" id="PR00114">
    <property type="entry name" value="STPHPHTASE"/>
</dbReference>
<evidence type="ECO:0000313" key="3">
    <source>
        <dbReference type="Proteomes" id="UP001063698"/>
    </source>
</evidence>
<dbReference type="PANTHER" id="PTHR11668:SF496">
    <property type="entry name" value="SERINE_THREONINE-PROTEIN PHOSPHATASE"/>
    <property type="match status" value="1"/>
</dbReference>
<dbReference type="GO" id="GO:0016787">
    <property type="term" value="F:hydrolase activity"/>
    <property type="evidence" value="ECO:0007669"/>
    <property type="project" value="InterPro"/>
</dbReference>
<dbReference type="PANTHER" id="PTHR11668">
    <property type="entry name" value="SERINE/THREONINE PROTEIN PHOSPHATASE"/>
    <property type="match status" value="1"/>
</dbReference>
<dbReference type="InterPro" id="IPR050341">
    <property type="entry name" value="PP1_catalytic_subunit"/>
</dbReference>
<organism evidence="2 3">
    <name type="scientific">Ignicoccus pacificus DSM 13166</name>
    <dbReference type="NCBI Taxonomy" id="940294"/>
    <lineage>
        <taxon>Archaea</taxon>
        <taxon>Thermoproteota</taxon>
        <taxon>Thermoprotei</taxon>
        <taxon>Desulfurococcales</taxon>
        <taxon>Desulfurococcaceae</taxon>
        <taxon>Ignicoccus</taxon>
    </lineage>
</organism>
<evidence type="ECO:0000259" key="1">
    <source>
        <dbReference type="PROSITE" id="PS00125"/>
    </source>
</evidence>
<keyword evidence="3" id="KW-1185">Reference proteome</keyword>
<dbReference type="AlphaFoldDB" id="A0A977KAD0"/>
<feature type="domain" description="Serine/threonine specific protein phosphatases" evidence="1">
    <location>
        <begin position="113"/>
        <end position="118"/>
    </location>
</feature>